<dbReference type="Proteomes" id="UP001291623">
    <property type="component" value="Unassembled WGS sequence"/>
</dbReference>
<name>A0AAE1VVK3_9SOLA</name>
<evidence type="ECO:0000313" key="2">
    <source>
        <dbReference type="Proteomes" id="UP001291623"/>
    </source>
</evidence>
<gene>
    <name evidence="1" type="ORF">RND71_005537</name>
</gene>
<organism evidence="1 2">
    <name type="scientific">Anisodus tanguticus</name>
    <dbReference type="NCBI Taxonomy" id="243964"/>
    <lineage>
        <taxon>Eukaryota</taxon>
        <taxon>Viridiplantae</taxon>
        <taxon>Streptophyta</taxon>
        <taxon>Embryophyta</taxon>
        <taxon>Tracheophyta</taxon>
        <taxon>Spermatophyta</taxon>
        <taxon>Magnoliopsida</taxon>
        <taxon>eudicotyledons</taxon>
        <taxon>Gunneridae</taxon>
        <taxon>Pentapetalae</taxon>
        <taxon>asterids</taxon>
        <taxon>lamiids</taxon>
        <taxon>Solanales</taxon>
        <taxon>Solanaceae</taxon>
        <taxon>Solanoideae</taxon>
        <taxon>Hyoscyameae</taxon>
        <taxon>Anisodus</taxon>
    </lineage>
</organism>
<protein>
    <submittedName>
        <fullName evidence="1">Uncharacterized protein</fullName>
    </submittedName>
</protein>
<dbReference type="AlphaFoldDB" id="A0AAE1VVK3"/>
<dbReference type="EMBL" id="JAVYJV010000003">
    <property type="protein sequence ID" value="KAK4374860.1"/>
    <property type="molecule type" value="Genomic_DNA"/>
</dbReference>
<reference evidence="1" key="1">
    <citation type="submission" date="2023-12" db="EMBL/GenBank/DDBJ databases">
        <title>Genome assembly of Anisodus tanguticus.</title>
        <authorList>
            <person name="Wang Y.-J."/>
        </authorList>
    </citation>
    <scope>NUCLEOTIDE SEQUENCE</scope>
    <source>
        <strain evidence="1">KB-2021</strain>
        <tissue evidence="1">Leaf</tissue>
    </source>
</reference>
<accession>A0AAE1VVK3</accession>
<evidence type="ECO:0000313" key="1">
    <source>
        <dbReference type="EMBL" id="KAK4374860.1"/>
    </source>
</evidence>
<proteinExistence type="predicted"/>
<sequence length="97" mass="11136">MRDAHLQYPDHMVKKEFDDDENCRGLLGYFAWNVAGDQNWVLSLAGSPKGEGQGRGLLGYFAWNVAGDQNWQPQPQPQPQPHVNDFMILLNDMMRYV</sequence>
<keyword evidence="2" id="KW-1185">Reference proteome</keyword>
<comment type="caution">
    <text evidence="1">The sequence shown here is derived from an EMBL/GenBank/DDBJ whole genome shotgun (WGS) entry which is preliminary data.</text>
</comment>